<dbReference type="InterPro" id="IPR009577">
    <property type="entry name" value="Sm_multidrug_ex"/>
</dbReference>
<feature type="transmembrane region" description="Helical" evidence="1">
    <location>
        <begin position="100"/>
        <end position="125"/>
    </location>
</feature>
<dbReference type="PANTHER" id="PTHR36007:SF2">
    <property type="entry name" value="TRANSPORT PROTEIN-RELATED"/>
    <property type="match status" value="1"/>
</dbReference>
<sequence>MQWLTSVPVGEFVFTVLVSMIPIVELRGAIPFGVATLGLPYGAAFVAAIIGNMIPVPFIVVYIRRIFLWMRRHLPRLNSLVDRMEKKAHLKGQKVTRYKYLGLMIFVAIPLPGTGAWTGALAAAFLDMPLRKALPSIFAGVLLAGCIMSLLTAFGINVFSSVLA</sequence>
<gene>
    <name evidence="2" type="ORF">WMO64_08105</name>
</gene>
<feature type="transmembrane region" description="Helical" evidence="1">
    <location>
        <begin position="41"/>
        <end position="63"/>
    </location>
</feature>
<keyword evidence="1" id="KW-1133">Transmembrane helix</keyword>
<organism evidence="2 3">
    <name type="scientific">Pseudoflavonifractor intestinihominis</name>
    <dbReference type="NCBI Taxonomy" id="3133171"/>
    <lineage>
        <taxon>Bacteria</taxon>
        <taxon>Bacillati</taxon>
        <taxon>Bacillota</taxon>
        <taxon>Clostridia</taxon>
        <taxon>Eubacteriales</taxon>
        <taxon>Oscillospiraceae</taxon>
        <taxon>Pseudoflavonifractor</taxon>
    </lineage>
</organism>
<keyword evidence="1" id="KW-0472">Membrane</keyword>
<comment type="caution">
    <text evidence="2">The sequence shown here is derived from an EMBL/GenBank/DDBJ whole genome shotgun (WGS) entry which is preliminary data.</text>
</comment>
<evidence type="ECO:0000256" key="1">
    <source>
        <dbReference type="SAM" id="Phobius"/>
    </source>
</evidence>
<dbReference type="RefSeq" id="WP_294517846.1">
    <property type="nucleotide sequence ID" value="NZ_JBBMFK010000011.1"/>
</dbReference>
<evidence type="ECO:0000313" key="3">
    <source>
        <dbReference type="Proteomes" id="UP001464378"/>
    </source>
</evidence>
<keyword evidence="3" id="KW-1185">Reference proteome</keyword>
<dbReference type="Proteomes" id="UP001464378">
    <property type="component" value="Unassembled WGS sequence"/>
</dbReference>
<dbReference type="PANTHER" id="PTHR36007">
    <property type="entry name" value="TRANSPORT PROTEIN-RELATED"/>
    <property type="match status" value="1"/>
</dbReference>
<feature type="transmembrane region" description="Helical" evidence="1">
    <location>
        <begin position="12"/>
        <end position="35"/>
    </location>
</feature>
<feature type="transmembrane region" description="Helical" evidence="1">
    <location>
        <begin position="137"/>
        <end position="159"/>
    </location>
</feature>
<keyword evidence="1" id="KW-0812">Transmembrane</keyword>
<evidence type="ECO:0000313" key="2">
    <source>
        <dbReference type="EMBL" id="MEQ2443432.1"/>
    </source>
</evidence>
<reference evidence="2 3" key="1">
    <citation type="submission" date="2024-03" db="EMBL/GenBank/DDBJ databases">
        <title>Human intestinal bacterial collection.</title>
        <authorList>
            <person name="Pauvert C."/>
            <person name="Hitch T.C.A."/>
            <person name="Clavel T."/>
        </authorList>
    </citation>
    <scope>NUCLEOTIDE SEQUENCE [LARGE SCALE GENOMIC DNA]</scope>
    <source>
        <strain evidence="2 3">CLA-AP-H29</strain>
    </source>
</reference>
<name>A0ABV1E9U8_9FIRM</name>
<protein>
    <submittedName>
        <fullName evidence="2">Small multi-drug export protein</fullName>
    </submittedName>
</protein>
<accession>A0ABV1E9U8</accession>
<dbReference type="Pfam" id="PF06695">
    <property type="entry name" value="Sm_multidrug_ex"/>
    <property type="match status" value="1"/>
</dbReference>
<dbReference type="EMBL" id="JBBMFK010000011">
    <property type="protein sequence ID" value="MEQ2443432.1"/>
    <property type="molecule type" value="Genomic_DNA"/>
</dbReference>
<proteinExistence type="predicted"/>